<sequence length="591" mass="66590">MSERTPLLPTHTNAEAGPSRPVPQATLNTEANILISHLKSPSTVSYAPLNLQIDLAVHLYALHLLDPKRYKSHVSIRARISDSELGRKLREAINDRIEDLLDGHCNLAESVDEDEDGDGEMQGIFWRRWRVNEDNDRAVNVIDLLLPPFAPSSHPSPFQSHPLVRHILELTWNRGVYIQDVHPQTRLSRLQRRIAEIATPSRLHLLHLLYFLILYGLTLGISLSHGNRISPYDPSSENPRWSRREVWWVLWAGSDLIHSIQYPIPTIRRVLLLPLHLSFLLSLFPSYGQLSYTLLLLSIPTMTFSLVLPNTPSIPILLPSLLPLSILLKRILVRSVRSAGLLMPLVLGLFVLFSWSMNGDIFRGFYQTLSSRTITVLYTTANTKIYTPLQTQVAEPIEEGISPFAARLTIFITLSLLLVFSMLLTASRAIMTPRERWDREDERRWKGAVKEGDNWEKEFGVRVAGEAREGFCEGVKRYTWGCVCEMDEEEAGRAQVGYESITGGTIDGVSATEGGPRNKHDQVGYHGSSSKPISPVLPPPLNLITLPLDILSMMPLGHLSDTVDKARYSIRLVIAALVCLPFYLVSMLYRS</sequence>
<keyword evidence="2" id="KW-0812">Transmembrane</keyword>
<dbReference type="Proteomes" id="UP000092730">
    <property type="component" value="Chromosome 1"/>
</dbReference>
<keyword evidence="2" id="KW-0472">Membrane</keyword>
<feature type="region of interest" description="Disordered" evidence="1">
    <location>
        <begin position="509"/>
        <end position="531"/>
    </location>
</feature>
<dbReference type="EMBL" id="CP144541">
    <property type="protein sequence ID" value="WVW80892.1"/>
    <property type="molecule type" value="Genomic_DNA"/>
</dbReference>
<evidence type="ECO:0000256" key="1">
    <source>
        <dbReference type="SAM" id="MobiDB-lite"/>
    </source>
</evidence>
<reference evidence="3" key="1">
    <citation type="submission" date="2013-07" db="EMBL/GenBank/DDBJ databases">
        <authorList>
            <consortium name="The Broad Institute Genome Sequencing Platform"/>
            <person name="Cuomo C."/>
            <person name="Litvintseva A."/>
            <person name="Chen Y."/>
            <person name="Heitman J."/>
            <person name="Sun S."/>
            <person name="Springer D."/>
            <person name="Dromer F."/>
            <person name="Young S.K."/>
            <person name="Zeng Q."/>
            <person name="Gargeya S."/>
            <person name="Fitzgerald M."/>
            <person name="Abouelleil A."/>
            <person name="Alvarado L."/>
            <person name="Berlin A.M."/>
            <person name="Chapman S.B."/>
            <person name="Dewar J."/>
            <person name="Goldberg J."/>
            <person name="Griggs A."/>
            <person name="Gujja S."/>
            <person name="Hansen M."/>
            <person name="Howarth C."/>
            <person name="Imamovic A."/>
            <person name="Larimer J."/>
            <person name="McCowan C."/>
            <person name="Murphy C."/>
            <person name="Pearson M."/>
            <person name="Priest M."/>
            <person name="Roberts A."/>
            <person name="Saif S."/>
            <person name="Shea T."/>
            <person name="Sykes S."/>
            <person name="Wortman J."/>
            <person name="Nusbaum C."/>
            <person name="Birren B."/>
        </authorList>
    </citation>
    <scope>NUCLEOTIDE SEQUENCE</scope>
    <source>
        <strain evidence="3">CBS 10118</strain>
    </source>
</reference>
<dbReference type="RefSeq" id="XP_065725650.1">
    <property type="nucleotide sequence ID" value="XM_065869578.1"/>
</dbReference>
<protein>
    <submittedName>
        <fullName evidence="3">Uncharacterized protein</fullName>
    </submittedName>
</protein>
<dbReference type="GeneID" id="30205977"/>
<feature type="transmembrane region" description="Helical" evidence="2">
    <location>
        <begin position="339"/>
        <end position="357"/>
    </location>
</feature>
<keyword evidence="2" id="KW-1133">Transmembrane helix</keyword>
<feature type="transmembrane region" description="Helical" evidence="2">
    <location>
        <begin position="271"/>
        <end position="292"/>
    </location>
</feature>
<accession>A0AAJ8K4Z8</accession>
<feature type="transmembrane region" description="Helical" evidence="2">
    <location>
        <begin position="568"/>
        <end position="589"/>
    </location>
</feature>
<keyword evidence="4" id="KW-1185">Reference proteome</keyword>
<reference evidence="3" key="2">
    <citation type="submission" date="2024-02" db="EMBL/GenBank/DDBJ databases">
        <title>Comparative genomics of Cryptococcus and Kwoniella reveals pathogenesis evolution and contrasting modes of karyotype evolution via chromosome fusion or intercentromeric recombination.</title>
        <authorList>
            <person name="Coelho M.A."/>
            <person name="David-Palma M."/>
            <person name="Shea T."/>
            <person name="Bowers K."/>
            <person name="McGinley-Smith S."/>
            <person name="Mohammad A.W."/>
            <person name="Gnirke A."/>
            <person name="Yurkov A.M."/>
            <person name="Nowrousian M."/>
            <person name="Sun S."/>
            <person name="Cuomo C.A."/>
            <person name="Heitman J."/>
        </authorList>
    </citation>
    <scope>NUCLEOTIDE SEQUENCE</scope>
    <source>
        <strain evidence="3">CBS 10118</strain>
    </source>
</reference>
<evidence type="ECO:0000313" key="4">
    <source>
        <dbReference type="Proteomes" id="UP000092730"/>
    </source>
</evidence>
<gene>
    <name evidence="3" type="ORF">I302_102883</name>
</gene>
<feature type="transmembrane region" description="Helical" evidence="2">
    <location>
        <begin position="404"/>
        <end position="426"/>
    </location>
</feature>
<feature type="region of interest" description="Disordered" evidence="1">
    <location>
        <begin position="1"/>
        <end position="22"/>
    </location>
</feature>
<dbReference type="AlphaFoldDB" id="A0AAJ8K4Z8"/>
<dbReference type="KEGG" id="kbi:30205977"/>
<name>A0AAJ8K4Z8_9TREE</name>
<evidence type="ECO:0000313" key="3">
    <source>
        <dbReference type="EMBL" id="WVW80892.1"/>
    </source>
</evidence>
<feature type="transmembrane region" description="Helical" evidence="2">
    <location>
        <begin position="208"/>
        <end position="226"/>
    </location>
</feature>
<proteinExistence type="predicted"/>
<organism evidence="3 4">
    <name type="scientific">Kwoniella bestiolae CBS 10118</name>
    <dbReference type="NCBI Taxonomy" id="1296100"/>
    <lineage>
        <taxon>Eukaryota</taxon>
        <taxon>Fungi</taxon>
        <taxon>Dikarya</taxon>
        <taxon>Basidiomycota</taxon>
        <taxon>Agaricomycotina</taxon>
        <taxon>Tremellomycetes</taxon>
        <taxon>Tremellales</taxon>
        <taxon>Cryptococcaceae</taxon>
        <taxon>Kwoniella</taxon>
    </lineage>
</organism>
<feature type="transmembrane region" description="Helical" evidence="2">
    <location>
        <begin position="312"/>
        <end position="332"/>
    </location>
</feature>
<evidence type="ECO:0000256" key="2">
    <source>
        <dbReference type="SAM" id="Phobius"/>
    </source>
</evidence>